<evidence type="ECO:0000256" key="10">
    <source>
        <dbReference type="ARBA" id="ARBA00048109"/>
    </source>
</evidence>
<keyword evidence="8 11" id="KW-0443">Lipid metabolism</keyword>
<dbReference type="EC" id="2.3.1.20" evidence="4 11"/>
<feature type="domain" description="O-acyltransferase WSD1-like N-terminal" evidence="12">
    <location>
        <begin position="5"/>
        <end position="267"/>
    </location>
</feature>
<dbReference type="InterPro" id="IPR045034">
    <property type="entry name" value="O-acyltransferase_WSD1-like"/>
</dbReference>
<name>A0ABU5XK40_9MYCO</name>
<evidence type="ECO:0000256" key="9">
    <source>
        <dbReference type="ARBA" id="ARBA00023315"/>
    </source>
</evidence>
<keyword evidence="5 11" id="KW-0444">Lipid biosynthesis</keyword>
<evidence type="ECO:0000256" key="6">
    <source>
        <dbReference type="ARBA" id="ARBA00022679"/>
    </source>
</evidence>
<dbReference type="PANTHER" id="PTHR31650">
    <property type="entry name" value="O-ACYLTRANSFERASE (WSD1-LIKE) FAMILY PROTEIN"/>
    <property type="match status" value="1"/>
</dbReference>
<accession>A0ABU5XK40</accession>
<keyword evidence="15" id="KW-1185">Reference proteome</keyword>
<dbReference type="EMBL" id="JAYJJR010000005">
    <property type="protein sequence ID" value="MEB3021476.1"/>
    <property type="molecule type" value="Genomic_DNA"/>
</dbReference>
<dbReference type="InterPro" id="IPR004255">
    <property type="entry name" value="O-acyltransferase_WSD1_N"/>
</dbReference>
<proteinExistence type="inferred from homology"/>
<protein>
    <recommendedName>
        <fullName evidence="4 11">Diacylglycerol O-acyltransferase</fullName>
        <ecNumber evidence="4 11">2.3.1.20</ecNumber>
    </recommendedName>
</protein>
<dbReference type="RefSeq" id="WP_225406160.1">
    <property type="nucleotide sequence ID" value="NZ_JAYJJR010000005.1"/>
</dbReference>
<keyword evidence="6 11" id="KW-0808">Transferase</keyword>
<dbReference type="Pfam" id="PF06974">
    <property type="entry name" value="WS_DGAT_C"/>
    <property type="match status" value="1"/>
</dbReference>
<comment type="similarity">
    <text evidence="3 11">Belongs to the long-chain O-acyltransferase family.</text>
</comment>
<evidence type="ECO:0000256" key="7">
    <source>
        <dbReference type="ARBA" id="ARBA00022798"/>
    </source>
</evidence>
<comment type="caution">
    <text evidence="14">The sequence shown here is derived from an EMBL/GenBank/DDBJ whole genome shotgun (WGS) entry which is preliminary data.</text>
</comment>
<evidence type="ECO:0000256" key="5">
    <source>
        <dbReference type="ARBA" id="ARBA00022516"/>
    </source>
</evidence>
<organism evidence="14 15">
    <name type="scientific">[Mycobacterium] crassicus</name>
    <dbReference type="NCBI Taxonomy" id="2872309"/>
    <lineage>
        <taxon>Bacteria</taxon>
        <taxon>Bacillati</taxon>
        <taxon>Actinomycetota</taxon>
        <taxon>Actinomycetes</taxon>
        <taxon>Mycobacteriales</taxon>
        <taxon>Mycobacteriaceae</taxon>
        <taxon>Mycolicibacter</taxon>
    </lineage>
</organism>
<evidence type="ECO:0000259" key="13">
    <source>
        <dbReference type="Pfam" id="PF06974"/>
    </source>
</evidence>
<dbReference type="PANTHER" id="PTHR31650:SF1">
    <property type="entry name" value="WAX ESTER SYNTHASE_DIACYLGLYCEROL ACYLTRANSFERASE 4-RELATED"/>
    <property type="match status" value="1"/>
</dbReference>
<dbReference type="SUPFAM" id="SSF52777">
    <property type="entry name" value="CoA-dependent acyltransferases"/>
    <property type="match status" value="1"/>
</dbReference>
<evidence type="ECO:0000259" key="12">
    <source>
        <dbReference type="Pfam" id="PF03007"/>
    </source>
</evidence>
<dbReference type="NCBIfam" id="TIGR02946">
    <property type="entry name" value="acyl_WS_DGAT"/>
    <property type="match status" value="1"/>
</dbReference>
<evidence type="ECO:0000256" key="4">
    <source>
        <dbReference type="ARBA" id="ARBA00013244"/>
    </source>
</evidence>
<keyword evidence="7 11" id="KW-0319">Glycerol metabolism</keyword>
<dbReference type="Pfam" id="PF03007">
    <property type="entry name" value="WS_DGAT_cat"/>
    <property type="match status" value="1"/>
</dbReference>
<evidence type="ECO:0000256" key="1">
    <source>
        <dbReference type="ARBA" id="ARBA00004771"/>
    </source>
</evidence>
<comment type="pathway">
    <text evidence="1 11">Glycerolipid metabolism; triacylglycerol biosynthesis.</text>
</comment>
<evidence type="ECO:0000256" key="11">
    <source>
        <dbReference type="RuleBase" id="RU361241"/>
    </source>
</evidence>
<evidence type="ECO:0000256" key="2">
    <source>
        <dbReference type="ARBA" id="ARBA00005189"/>
    </source>
</evidence>
<dbReference type="InterPro" id="IPR009721">
    <property type="entry name" value="O-acyltransferase_WSD1_C"/>
</dbReference>
<dbReference type="InterPro" id="IPR014292">
    <property type="entry name" value="Acyl_transf_WS/DGAT"/>
</dbReference>
<comment type="pathway">
    <text evidence="2">Lipid metabolism.</text>
</comment>
<evidence type="ECO:0000256" key="3">
    <source>
        <dbReference type="ARBA" id="ARBA00009587"/>
    </source>
</evidence>
<evidence type="ECO:0000313" key="14">
    <source>
        <dbReference type="EMBL" id="MEB3021476.1"/>
    </source>
</evidence>
<reference evidence="14 15" key="1">
    <citation type="submission" date="2023-12" db="EMBL/GenBank/DDBJ databases">
        <title>Description of new species of Mycobacterium terrae complex isolated from sewage at the Sao Paulo Zoological Park Foundation in Brazil.</title>
        <authorList>
            <person name="Romagnoli C.L."/>
            <person name="Conceicao E.C."/>
            <person name="Machado E."/>
            <person name="Barreto L.B.P.F."/>
            <person name="Sharma A."/>
            <person name="Silva N.M."/>
            <person name="Marques L.E."/>
            <person name="Juliana M.A."/>
            <person name="Lourenco M.C.S."/>
            <person name="Digiampietri L.A."/>
            <person name="Suffys P.N."/>
            <person name="Viana-Niero C."/>
        </authorList>
    </citation>
    <scope>NUCLEOTIDE SEQUENCE [LARGE SCALE GENOMIC DNA]</scope>
    <source>
        <strain evidence="14 15">MYC098</strain>
    </source>
</reference>
<feature type="domain" description="O-acyltransferase WSD1 C-terminal" evidence="13">
    <location>
        <begin position="306"/>
        <end position="439"/>
    </location>
</feature>
<gene>
    <name evidence="14" type="ORF">K6T79_10500</name>
</gene>
<dbReference type="Proteomes" id="UP001299596">
    <property type="component" value="Unassembled WGS sequence"/>
</dbReference>
<sequence>MSQRLTTLDTAFLHAEDTDPHTQLGIGGLAILDGPMPDHASLMATLAERIAVCPRFSQRLRRQMFDLSAPEWVDDDKFDLSYHVRRVAVPGSGSDDDLFRVVADVMSWRLDRNRPLWEIWLIGGMADDRWAMLVKVHPCLADAVATVHILTGLSDDGMAGGAAFERCVSNHPAGSALVASPPQNLQPAPRPSPWLSALRAPVQIAGDALAAARDVLRSSGEFAAGLQRPSSTLNGPVTSRRRYTAARVALDDVHQICRTFNVSVDDVALAALTESYRNMLLRRGEQPTAESLRTLVPSRKAVQLPYLPVHENNPVLRLRLVHARMEQLAGSGSGADGVVAAATRMLPFPVTSWALDLLARLPQRNVATMAVNVPGPRQPLQVMGCNVVGVLPIPPIGIQLRTAAAVLNYADKLFFGILADFDAVPDADELARGVEAAVARLLERSRRRRGRDRHGMALVVTA</sequence>
<keyword evidence="9 11" id="KW-0012">Acyltransferase</keyword>
<evidence type="ECO:0000313" key="15">
    <source>
        <dbReference type="Proteomes" id="UP001299596"/>
    </source>
</evidence>
<evidence type="ECO:0000256" key="8">
    <source>
        <dbReference type="ARBA" id="ARBA00023098"/>
    </source>
</evidence>
<comment type="catalytic activity">
    <reaction evidence="10 11">
        <text>an acyl-CoA + a 1,2-diacyl-sn-glycerol = a triacyl-sn-glycerol + CoA</text>
        <dbReference type="Rhea" id="RHEA:10868"/>
        <dbReference type="ChEBI" id="CHEBI:17815"/>
        <dbReference type="ChEBI" id="CHEBI:57287"/>
        <dbReference type="ChEBI" id="CHEBI:58342"/>
        <dbReference type="ChEBI" id="CHEBI:64615"/>
        <dbReference type="EC" id="2.3.1.20"/>
    </reaction>
</comment>